<feature type="domain" description="Peptidase C58 YopT-type" evidence="4">
    <location>
        <begin position="18"/>
        <end position="60"/>
    </location>
</feature>
<dbReference type="RefSeq" id="WP_121277776.1">
    <property type="nucleotide sequence ID" value="NZ_RBZV01000003.1"/>
</dbReference>
<organism evidence="5 6">
    <name type="scientific">Trinickia fusca</name>
    <dbReference type="NCBI Taxonomy" id="2419777"/>
    <lineage>
        <taxon>Bacteria</taxon>
        <taxon>Pseudomonadati</taxon>
        <taxon>Pseudomonadota</taxon>
        <taxon>Betaproteobacteria</taxon>
        <taxon>Burkholderiales</taxon>
        <taxon>Burkholderiaceae</taxon>
        <taxon>Trinickia</taxon>
    </lineage>
</organism>
<keyword evidence="2" id="KW-0378">Hydrolase</keyword>
<protein>
    <recommendedName>
        <fullName evidence="4">Peptidase C58 YopT-type domain-containing protein</fullName>
    </recommendedName>
</protein>
<comment type="caution">
    <text evidence="5">The sequence shown here is derived from an EMBL/GenBank/DDBJ whole genome shotgun (WGS) entry which is preliminary data.</text>
</comment>
<reference evidence="5 6" key="1">
    <citation type="submission" date="2018-10" db="EMBL/GenBank/DDBJ databases">
        <title>Paraburkholderia sp. 7MK8-2, isolated from soil.</title>
        <authorList>
            <person name="Gao Z.-H."/>
            <person name="Qiu L.-H."/>
        </authorList>
    </citation>
    <scope>NUCLEOTIDE SEQUENCE [LARGE SCALE GENOMIC DNA]</scope>
    <source>
        <strain evidence="5 6">7MK8-2</strain>
    </source>
</reference>
<proteinExistence type="predicted"/>
<sequence length="73" mass="8083">MVLGLSNLRPVLPKTAPQSGHAVAVHIGSWSRVFDPNYGIAAFSNSDDLCKFLIELLSSYRDLSNASEIWRYS</sequence>
<dbReference type="Proteomes" id="UP000280434">
    <property type="component" value="Unassembled WGS sequence"/>
</dbReference>
<accession>A0A494XFT0</accession>
<dbReference type="GO" id="GO:0006508">
    <property type="term" value="P:proteolysis"/>
    <property type="evidence" value="ECO:0007669"/>
    <property type="project" value="UniProtKB-KW"/>
</dbReference>
<evidence type="ECO:0000256" key="1">
    <source>
        <dbReference type="ARBA" id="ARBA00022670"/>
    </source>
</evidence>
<dbReference type="GO" id="GO:0004197">
    <property type="term" value="F:cysteine-type endopeptidase activity"/>
    <property type="evidence" value="ECO:0007669"/>
    <property type="project" value="InterPro"/>
</dbReference>
<dbReference type="Pfam" id="PF03543">
    <property type="entry name" value="Peptidase_C58"/>
    <property type="match status" value="1"/>
</dbReference>
<keyword evidence="6" id="KW-1185">Reference proteome</keyword>
<evidence type="ECO:0000313" key="6">
    <source>
        <dbReference type="Proteomes" id="UP000280434"/>
    </source>
</evidence>
<dbReference type="AlphaFoldDB" id="A0A494XFT0"/>
<evidence type="ECO:0000256" key="2">
    <source>
        <dbReference type="ARBA" id="ARBA00022801"/>
    </source>
</evidence>
<dbReference type="EMBL" id="RBZV01000003">
    <property type="protein sequence ID" value="RKP49388.1"/>
    <property type="molecule type" value="Genomic_DNA"/>
</dbReference>
<gene>
    <name evidence="5" type="ORF">D7S89_11540</name>
</gene>
<name>A0A494XFT0_9BURK</name>
<dbReference type="Gene3D" id="3.90.70.20">
    <property type="match status" value="1"/>
</dbReference>
<keyword evidence="1" id="KW-0645">Protease</keyword>
<evidence type="ECO:0000259" key="4">
    <source>
        <dbReference type="Pfam" id="PF03543"/>
    </source>
</evidence>
<keyword evidence="3" id="KW-0788">Thiol protease</keyword>
<evidence type="ECO:0000256" key="3">
    <source>
        <dbReference type="ARBA" id="ARBA00022807"/>
    </source>
</evidence>
<dbReference type="InterPro" id="IPR006473">
    <property type="entry name" value="Peptidase_C58_Yopt"/>
</dbReference>
<evidence type="ECO:0000313" key="5">
    <source>
        <dbReference type="EMBL" id="RKP49388.1"/>
    </source>
</evidence>